<feature type="domain" description="C2H2-type" evidence="4">
    <location>
        <begin position="804"/>
        <end position="832"/>
    </location>
</feature>
<evidence type="ECO:0000313" key="6">
    <source>
        <dbReference type="EMBL" id="CAJ0569559.1"/>
    </source>
</evidence>
<dbReference type="PANTHER" id="PTHR23351">
    <property type="entry name" value="FOS TRANSCRIPTION FACTOR-RELATED"/>
    <property type="match status" value="1"/>
</dbReference>
<dbReference type="Gene3D" id="1.20.5.170">
    <property type="match status" value="1"/>
</dbReference>
<keyword evidence="7" id="KW-1185">Reference proteome</keyword>
<feature type="region of interest" description="Disordered" evidence="3">
    <location>
        <begin position="399"/>
        <end position="433"/>
    </location>
</feature>
<dbReference type="GO" id="GO:0008270">
    <property type="term" value="F:zinc ion binding"/>
    <property type="evidence" value="ECO:0007669"/>
    <property type="project" value="UniProtKB-KW"/>
</dbReference>
<dbReference type="PROSITE" id="PS50157">
    <property type="entry name" value="ZINC_FINGER_C2H2_2"/>
    <property type="match status" value="1"/>
</dbReference>
<evidence type="ECO:0000259" key="5">
    <source>
        <dbReference type="PROSITE" id="PS50217"/>
    </source>
</evidence>
<dbReference type="CDD" id="cd14699">
    <property type="entry name" value="bZIP_Fos_like"/>
    <property type="match status" value="1"/>
</dbReference>
<dbReference type="Gene3D" id="3.30.160.60">
    <property type="entry name" value="Classic Zinc Finger"/>
    <property type="match status" value="2"/>
</dbReference>
<protein>
    <recommendedName>
        <fullName evidence="8">C2H2-type domain-containing protein</fullName>
    </recommendedName>
</protein>
<dbReference type="SUPFAM" id="SSF57959">
    <property type="entry name" value="Leucine zipper domain"/>
    <property type="match status" value="1"/>
</dbReference>
<dbReference type="AlphaFoldDB" id="A0AA36FWL0"/>
<dbReference type="PROSITE" id="PS50217">
    <property type="entry name" value="BZIP"/>
    <property type="match status" value="1"/>
</dbReference>
<accession>A0AA36FWL0</accession>
<dbReference type="GO" id="GO:0000981">
    <property type="term" value="F:DNA-binding transcription factor activity, RNA polymerase II-specific"/>
    <property type="evidence" value="ECO:0007669"/>
    <property type="project" value="TreeGrafter"/>
</dbReference>
<dbReference type="InterPro" id="IPR004827">
    <property type="entry name" value="bZIP"/>
</dbReference>
<feature type="coiled-coil region" evidence="2">
    <location>
        <begin position="31"/>
        <end position="65"/>
    </location>
</feature>
<feature type="compositionally biased region" description="Basic and acidic residues" evidence="3">
    <location>
        <begin position="899"/>
        <end position="909"/>
    </location>
</feature>
<dbReference type="PROSITE" id="PS00028">
    <property type="entry name" value="ZINC_FINGER_C2H2_1"/>
    <property type="match status" value="1"/>
</dbReference>
<proteinExistence type="predicted"/>
<evidence type="ECO:0000259" key="4">
    <source>
        <dbReference type="PROSITE" id="PS50157"/>
    </source>
</evidence>
<evidence type="ECO:0000313" key="7">
    <source>
        <dbReference type="Proteomes" id="UP001177023"/>
    </source>
</evidence>
<dbReference type="SUPFAM" id="SSF57667">
    <property type="entry name" value="beta-beta-alpha zinc fingers"/>
    <property type="match status" value="2"/>
</dbReference>
<keyword evidence="1" id="KW-0862">Zinc</keyword>
<feature type="region of interest" description="Disordered" evidence="3">
    <location>
        <begin position="1"/>
        <end position="22"/>
    </location>
</feature>
<dbReference type="SMART" id="SM00355">
    <property type="entry name" value="ZnF_C2H2"/>
    <property type="match status" value="4"/>
</dbReference>
<evidence type="ECO:0000256" key="1">
    <source>
        <dbReference type="PROSITE-ProRule" id="PRU00042"/>
    </source>
</evidence>
<keyword evidence="1" id="KW-0479">Metal-binding</keyword>
<dbReference type="Pfam" id="PF00170">
    <property type="entry name" value="bZIP_1"/>
    <property type="match status" value="1"/>
</dbReference>
<evidence type="ECO:0008006" key="8">
    <source>
        <dbReference type="Google" id="ProtNLM"/>
    </source>
</evidence>
<dbReference type="GO" id="GO:0005634">
    <property type="term" value="C:nucleus"/>
    <property type="evidence" value="ECO:0007669"/>
    <property type="project" value="TreeGrafter"/>
</dbReference>
<dbReference type="InterPro" id="IPR036236">
    <property type="entry name" value="Znf_C2H2_sf"/>
</dbReference>
<feature type="region of interest" description="Disordered" evidence="3">
    <location>
        <begin position="650"/>
        <end position="671"/>
    </location>
</feature>
<dbReference type="InterPro" id="IPR013087">
    <property type="entry name" value="Znf_C2H2_type"/>
</dbReference>
<dbReference type="Proteomes" id="UP001177023">
    <property type="component" value="Unassembled WGS sequence"/>
</dbReference>
<dbReference type="PROSITE" id="PS00036">
    <property type="entry name" value="BZIP_BASIC"/>
    <property type="match status" value="1"/>
</dbReference>
<evidence type="ECO:0000256" key="3">
    <source>
        <dbReference type="SAM" id="MobiDB-lite"/>
    </source>
</evidence>
<gene>
    <name evidence="6" type="ORF">MSPICULIGERA_LOCUS8035</name>
</gene>
<dbReference type="GO" id="GO:0000978">
    <property type="term" value="F:RNA polymerase II cis-regulatory region sequence-specific DNA binding"/>
    <property type="evidence" value="ECO:0007669"/>
    <property type="project" value="TreeGrafter"/>
</dbReference>
<keyword evidence="1" id="KW-0863">Zinc-finger</keyword>
<keyword evidence="2" id="KW-0175">Coiled coil</keyword>
<organism evidence="6 7">
    <name type="scientific">Mesorhabditis spiculigera</name>
    <dbReference type="NCBI Taxonomy" id="96644"/>
    <lineage>
        <taxon>Eukaryota</taxon>
        <taxon>Metazoa</taxon>
        <taxon>Ecdysozoa</taxon>
        <taxon>Nematoda</taxon>
        <taxon>Chromadorea</taxon>
        <taxon>Rhabditida</taxon>
        <taxon>Rhabditina</taxon>
        <taxon>Rhabditomorpha</taxon>
        <taxon>Rhabditoidea</taxon>
        <taxon>Rhabditidae</taxon>
        <taxon>Mesorhabditinae</taxon>
        <taxon>Mesorhabditis</taxon>
    </lineage>
</organism>
<dbReference type="InterPro" id="IPR000837">
    <property type="entry name" value="AP-1"/>
</dbReference>
<feature type="domain" description="BZIP" evidence="5">
    <location>
        <begin position="6"/>
        <end position="69"/>
    </location>
</feature>
<feature type="non-terminal residue" evidence="6">
    <location>
        <position position="909"/>
    </location>
</feature>
<dbReference type="EMBL" id="CATQJA010002054">
    <property type="protein sequence ID" value="CAJ0569559.1"/>
    <property type="molecule type" value="Genomic_DNA"/>
</dbReference>
<feature type="region of interest" description="Disordered" evidence="3">
    <location>
        <begin position="340"/>
        <end position="364"/>
    </location>
</feature>
<dbReference type="PANTHER" id="PTHR23351:SF57">
    <property type="entry name" value="TRANSCRIPTION FACTOR FOS-1"/>
    <property type="match status" value="1"/>
</dbReference>
<sequence length="909" mass="101643">MEDEDYDKKLKRRQRNKEAAARCRQRRLELMHTLQEQVDKQKDENRKKDNQIKELKSQITDLQRFLQTHDCKMTPEQRSQIPVGIPHTSQFFQNVPPTSSASTMAMASNAPGALNPQQSHLMMSGYDQQHNDRKRQLPPADIFTAKNPKEEQTLAQLNMNNSEDLQRPDRLFELPATSTGSSSIALVTPSQGLSSTPYQPNSLFGNISFTRIYSSSPCQAGARAAQPEGLINMSEVSALFAKRKDKQKKPKVVSIDAVAEVLVRHANKTEFEAFAEVEDSRPNVDAPPLRPGVDTEWIDEFEDDCGRLEGLGIKDMGAEISEKEEVSEHAQENVVEVQHKGWFDKKEDGQTDDESSAPIVAKPATGGAYRPKVYRAPRANIDLTNQEMFPTIGAAVEMEKQHKDDKKNPWTSVEQPPASGGRYVPPNRRGDDDADFAAARRAEKQCSNAICRDQPYQLAQHTVAHLAFRPWKCSVCECTATRKGDLQVHLNAQHQGTGRAVDNRTAEYFDALEAKIYANFPDHSSAIAKYIRGQKKALGFQDASDDADDNPQDGRKISSCMECRTPMRSTSAPYLVRHSLSHLSFRPLRAEKDKLQTHLNAQHHGNGWAIDNRTAEFYDELEAETKTDFPAHSSAIAKYIRGRKKAAGFQDASDHASRQGEDAQGRNDGAVGADPDWLMQCSNANCRNDPSHLAQHSLAHLLPTLEVLHLNEQHQGNGRVIDNRTAEYYDALEAKTKANFPAHSVSIAKYIGDKKRHWDFKMRPMMAQDGGKISVCMGCKNSIDSTEAWRLALHSSTHLAIRPWKCSACACTMTQKGNLQLHLNVQHQGNGRIIDNRTAEYYDALKAKTQANFPDRAKAIAKYIGGQKYGLGIQRVSDDEDSTPEDDPPIVHLPTPGDKSLDVRRNEQK</sequence>
<feature type="compositionally biased region" description="Basic and acidic residues" evidence="3">
    <location>
        <begin position="340"/>
        <end position="349"/>
    </location>
</feature>
<feature type="compositionally biased region" description="Acidic residues" evidence="3">
    <location>
        <begin position="878"/>
        <end position="888"/>
    </location>
</feature>
<dbReference type="SMART" id="SM00338">
    <property type="entry name" value="BRLZ"/>
    <property type="match status" value="1"/>
</dbReference>
<reference evidence="6" key="1">
    <citation type="submission" date="2023-06" db="EMBL/GenBank/DDBJ databases">
        <authorList>
            <person name="Delattre M."/>
        </authorList>
    </citation>
    <scope>NUCLEOTIDE SEQUENCE</scope>
    <source>
        <strain evidence="6">AF72</strain>
    </source>
</reference>
<feature type="region of interest" description="Disordered" evidence="3">
    <location>
        <begin position="874"/>
        <end position="909"/>
    </location>
</feature>
<dbReference type="InterPro" id="IPR046347">
    <property type="entry name" value="bZIP_sf"/>
</dbReference>
<comment type="caution">
    <text evidence="6">The sequence shown here is derived from an EMBL/GenBank/DDBJ whole genome shotgun (WGS) entry which is preliminary data.</text>
</comment>
<feature type="compositionally biased region" description="Basic and acidic residues" evidence="3">
    <location>
        <begin position="399"/>
        <end position="408"/>
    </location>
</feature>
<evidence type="ECO:0000256" key="2">
    <source>
        <dbReference type="SAM" id="Coils"/>
    </source>
</evidence>
<name>A0AA36FWL0_9BILA</name>
<feature type="compositionally biased region" description="Basic and acidic residues" evidence="3">
    <location>
        <begin position="652"/>
        <end position="665"/>
    </location>
</feature>